<keyword evidence="2" id="KW-1185">Reference proteome</keyword>
<dbReference type="Proteomes" id="UP000789702">
    <property type="component" value="Unassembled WGS sequence"/>
</dbReference>
<feature type="non-terminal residue" evidence="1">
    <location>
        <position position="123"/>
    </location>
</feature>
<name>A0ACA9R074_9GLOM</name>
<evidence type="ECO:0000313" key="2">
    <source>
        <dbReference type="Proteomes" id="UP000789702"/>
    </source>
</evidence>
<comment type="caution">
    <text evidence="1">The sequence shown here is derived from an EMBL/GenBank/DDBJ whole genome shotgun (WGS) entry which is preliminary data.</text>
</comment>
<dbReference type="EMBL" id="CAJVPU010056880">
    <property type="protein sequence ID" value="CAG8771133.1"/>
    <property type="molecule type" value="Genomic_DNA"/>
</dbReference>
<feature type="non-terminal residue" evidence="1">
    <location>
        <position position="1"/>
    </location>
</feature>
<proteinExistence type="predicted"/>
<gene>
    <name evidence="1" type="ORF">DHETER_LOCUS15839</name>
</gene>
<sequence length="123" mass="14476">SEYYIECLTYFLVNFRTIFTPKLLKILPKIRYRVDKFIKVKNFLHEKLSESVRDRRKEIEKISNSKSFDSKLLNDDLLTSFLIANTPYESRPQKRVDSSLVRPMNDEEISSILFDTLTGSSDS</sequence>
<accession>A0ACA9R074</accession>
<evidence type="ECO:0000313" key="1">
    <source>
        <dbReference type="EMBL" id="CAG8771133.1"/>
    </source>
</evidence>
<organism evidence="1 2">
    <name type="scientific">Dentiscutata heterogama</name>
    <dbReference type="NCBI Taxonomy" id="1316150"/>
    <lineage>
        <taxon>Eukaryota</taxon>
        <taxon>Fungi</taxon>
        <taxon>Fungi incertae sedis</taxon>
        <taxon>Mucoromycota</taxon>
        <taxon>Glomeromycotina</taxon>
        <taxon>Glomeromycetes</taxon>
        <taxon>Diversisporales</taxon>
        <taxon>Gigasporaceae</taxon>
        <taxon>Dentiscutata</taxon>
    </lineage>
</organism>
<reference evidence="1" key="1">
    <citation type="submission" date="2021-06" db="EMBL/GenBank/DDBJ databases">
        <authorList>
            <person name="Kallberg Y."/>
            <person name="Tangrot J."/>
            <person name="Rosling A."/>
        </authorList>
    </citation>
    <scope>NUCLEOTIDE SEQUENCE</scope>
    <source>
        <strain evidence="1">IL203A</strain>
    </source>
</reference>
<protein>
    <submittedName>
        <fullName evidence="1">7418_t:CDS:1</fullName>
    </submittedName>
</protein>